<geneLocation type="plasmid" evidence="3">
    <name>pM7012</name>
</geneLocation>
<keyword evidence="3" id="KW-0614">Plasmid</keyword>
<reference evidence="3" key="1">
    <citation type="journal article" date="2014" name="Microbiology">
        <title>A 2,4-dichlorophenoxyacetic acid degradation plasmid pM7012 discloses distribution of an unclassified megaplasmid group across bacterial species.</title>
        <authorList>
            <person name="Sakai Y."/>
            <person name="Ogawa N."/>
            <person name="Shimomura Y."/>
            <person name="Fujii T."/>
        </authorList>
    </citation>
    <scope>NUCLEOTIDE SEQUENCE</scope>
    <source>
        <strain evidence="3">M701</strain>
    </source>
</reference>
<dbReference type="AlphaFoldDB" id="V5YPQ4"/>
<evidence type="ECO:0000256" key="1">
    <source>
        <dbReference type="SAM" id="SignalP"/>
    </source>
</evidence>
<feature type="domain" description="TraK C-terminal" evidence="2">
    <location>
        <begin position="175"/>
        <end position="282"/>
    </location>
</feature>
<feature type="signal peptide" evidence="1">
    <location>
        <begin position="1"/>
        <end position="20"/>
    </location>
</feature>
<feature type="chain" id="PRO_5004743104" evidence="1">
    <location>
        <begin position="21"/>
        <end position="288"/>
    </location>
</feature>
<protein>
    <submittedName>
        <fullName evidence="3">Transfer protein TraK</fullName>
    </submittedName>
</protein>
<organism evidence="3">
    <name type="scientific">Burkholderia sp. M701</name>
    <dbReference type="NCBI Taxonomy" id="326454"/>
    <lineage>
        <taxon>Bacteria</taxon>
        <taxon>Pseudomonadati</taxon>
        <taxon>Pseudomonadota</taxon>
        <taxon>Betaproteobacteria</taxon>
        <taxon>Burkholderiales</taxon>
        <taxon>Burkholderiaceae</taxon>
        <taxon>Burkholderia</taxon>
    </lineage>
</organism>
<dbReference type="RefSeq" id="WP_023842799.1">
    <property type="nucleotide sequence ID" value="NC_022995.1"/>
</dbReference>
<keyword evidence="1" id="KW-0732">Signal</keyword>
<dbReference type="Pfam" id="PF23536">
    <property type="entry name" value="TraK_C"/>
    <property type="match status" value="1"/>
</dbReference>
<dbReference type="InterPro" id="IPR055397">
    <property type="entry name" value="TraK_C"/>
</dbReference>
<evidence type="ECO:0000259" key="2">
    <source>
        <dbReference type="Pfam" id="PF23536"/>
    </source>
</evidence>
<gene>
    <name evidence="3" type="primary">traK</name>
</gene>
<accession>V5YPQ4</accession>
<dbReference type="EMBL" id="AB853026">
    <property type="protein sequence ID" value="BAO19259.1"/>
    <property type="molecule type" value="Genomic_DNA"/>
</dbReference>
<reference evidence="3" key="2">
    <citation type="submission" date="2024-06" db="EMBL/GenBank/DDBJ databases">
        <authorList>
            <person name="Sakai Y."/>
            <person name="Fujii T."/>
        </authorList>
    </citation>
    <scope>NUCLEOTIDE SEQUENCE</scope>
    <source>
        <strain evidence="3">M701</strain>
        <plasmid evidence="3">pM7012</plasmid>
    </source>
</reference>
<proteinExistence type="predicted"/>
<sequence>MKLKRIVSFVLALVALPALAQELPALPGGTPTSLEAKLKALQAKRVKPVPPTTLPGLGVMPGKGDPEDLKPQVVRVSEDKTAVINVSGTLTNRISTPFPAPKAIDNQSKDFDISQVGQSLYVTMKTANPVSLYVTGTHPNDPVISLTLLPKQMPAQTVTLQLDKPLAGVNPDGTTDDKAPDSNVYTDQIRYVLREIALGKTPDGFSEGDLPRAVARIGQVMAYPLSRYSGPDYDVFRYRIEAIADNVELDEAAFYQAGVRAVAFFPNATLHRGESTEVYVVSDKTESN</sequence>
<name>V5YPQ4_9BURK</name>
<evidence type="ECO:0000313" key="3">
    <source>
        <dbReference type="EMBL" id="BAO19259.1"/>
    </source>
</evidence>